<dbReference type="Pfam" id="PF02417">
    <property type="entry name" value="Chromate_transp"/>
    <property type="match status" value="1"/>
</dbReference>
<comment type="similarity">
    <text evidence="2">Belongs to the chromate ion transporter (CHR) (TC 2.A.51) family.</text>
</comment>
<protein>
    <submittedName>
        <fullName evidence="8">Chromate transporter</fullName>
    </submittedName>
</protein>
<dbReference type="PANTHER" id="PTHR43663">
    <property type="entry name" value="CHROMATE TRANSPORT PROTEIN-RELATED"/>
    <property type="match status" value="1"/>
</dbReference>
<feature type="transmembrane region" description="Helical" evidence="7">
    <location>
        <begin position="7"/>
        <end position="29"/>
    </location>
</feature>
<evidence type="ECO:0000256" key="2">
    <source>
        <dbReference type="ARBA" id="ARBA00005262"/>
    </source>
</evidence>
<reference evidence="8 9" key="1">
    <citation type="submission" date="2023-11" db="EMBL/GenBank/DDBJ databases">
        <title>Arctic aerobic anoxygenic photoheterotroph Sediminicoccus rosea KRV36 adapts its photosynthesis to long days of polar summer.</title>
        <authorList>
            <person name="Tomasch J."/>
            <person name="Kopejtka K."/>
            <person name="Bily T."/>
            <person name="Gardiner A.T."/>
            <person name="Gardian Z."/>
            <person name="Shivaramu S."/>
            <person name="Koblizek M."/>
            <person name="Engelhardt F."/>
            <person name="Kaftan D."/>
        </authorList>
    </citation>
    <scope>NUCLEOTIDE SEQUENCE [LARGE SCALE GENOMIC DNA]</scope>
    <source>
        <strain evidence="8 9">R-30</strain>
    </source>
</reference>
<accession>A0ABZ0PQJ1</accession>
<keyword evidence="6 7" id="KW-0472">Membrane</keyword>
<dbReference type="RefSeq" id="WP_318651323.1">
    <property type="nucleotide sequence ID" value="NZ_CP137852.1"/>
</dbReference>
<keyword evidence="5 7" id="KW-1133">Transmembrane helix</keyword>
<feature type="transmembrane region" description="Helical" evidence="7">
    <location>
        <begin position="163"/>
        <end position="179"/>
    </location>
</feature>
<evidence type="ECO:0000313" key="8">
    <source>
        <dbReference type="EMBL" id="WPB87370.1"/>
    </source>
</evidence>
<keyword evidence="3" id="KW-1003">Cell membrane</keyword>
<evidence type="ECO:0000256" key="4">
    <source>
        <dbReference type="ARBA" id="ARBA00022692"/>
    </source>
</evidence>
<evidence type="ECO:0000256" key="6">
    <source>
        <dbReference type="ARBA" id="ARBA00023136"/>
    </source>
</evidence>
<evidence type="ECO:0000313" key="9">
    <source>
        <dbReference type="Proteomes" id="UP001305521"/>
    </source>
</evidence>
<evidence type="ECO:0000256" key="7">
    <source>
        <dbReference type="SAM" id="Phobius"/>
    </source>
</evidence>
<organism evidence="8 9">
    <name type="scientific">Sediminicoccus rosea</name>
    <dbReference type="NCBI Taxonomy" id="1225128"/>
    <lineage>
        <taxon>Bacteria</taxon>
        <taxon>Pseudomonadati</taxon>
        <taxon>Pseudomonadota</taxon>
        <taxon>Alphaproteobacteria</taxon>
        <taxon>Acetobacterales</taxon>
        <taxon>Roseomonadaceae</taxon>
        <taxon>Sediminicoccus</taxon>
    </lineage>
</organism>
<dbReference type="Proteomes" id="UP001305521">
    <property type="component" value="Chromosome"/>
</dbReference>
<dbReference type="InterPro" id="IPR052518">
    <property type="entry name" value="CHR_Transporter"/>
</dbReference>
<dbReference type="InterPro" id="IPR003370">
    <property type="entry name" value="Chromate_transpt"/>
</dbReference>
<feature type="transmembrane region" description="Helical" evidence="7">
    <location>
        <begin position="69"/>
        <end position="97"/>
    </location>
</feature>
<evidence type="ECO:0000256" key="3">
    <source>
        <dbReference type="ARBA" id="ARBA00022475"/>
    </source>
</evidence>
<feature type="transmembrane region" description="Helical" evidence="7">
    <location>
        <begin position="118"/>
        <end position="151"/>
    </location>
</feature>
<dbReference type="EMBL" id="CP137852">
    <property type="protein sequence ID" value="WPB87370.1"/>
    <property type="molecule type" value="Genomic_DNA"/>
</dbReference>
<evidence type="ECO:0000256" key="5">
    <source>
        <dbReference type="ARBA" id="ARBA00022989"/>
    </source>
</evidence>
<dbReference type="PANTHER" id="PTHR43663:SF1">
    <property type="entry name" value="CHROMATE TRANSPORTER"/>
    <property type="match status" value="1"/>
</dbReference>
<proteinExistence type="inferred from homology"/>
<comment type="subcellular location">
    <subcellularLocation>
        <location evidence="1">Cell membrane</location>
        <topology evidence="1">Multi-pass membrane protein</topology>
    </subcellularLocation>
</comment>
<keyword evidence="4 7" id="KW-0812">Transmembrane</keyword>
<sequence>MNDGDDLWALVSGFLGISLLSVGGGVAALPEMHRLMVETHGWMDDLAFSKRYALAQAAPGPNVMVVGLFGWHVAGLTGMFAAMLAMCGPTSILAYAFCRLRGHLQGAMAMRVFERGMVPIAVGLIAASGLLLAQGAAFGTGGAPLAIAISIASTLFVWRSRFSPLWVLGAGAALGAIFLH</sequence>
<gene>
    <name evidence="8" type="ORF">R9Z33_10905</name>
</gene>
<evidence type="ECO:0000256" key="1">
    <source>
        <dbReference type="ARBA" id="ARBA00004651"/>
    </source>
</evidence>
<name>A0ABZ0PQJ1_9PROT</name>
<keyword evidence="9" id="KW-1185">Reference proteome</keyword>